<dbReference type="PROSITE" id="PS00093">
    <property type="entry name" value="N4_MTASE"/>
    <property type="match status" value="1"/>
</dbReference>
<comment type="similarity">
    <text evidence="1">Belongs to the N(4)/N(6)-methyltransferase family. N(4) subfamily.</text>
</comment>
<dbReference type="PRINTS" id="PR00508">
    <property type="entry name" value="S21N4MTFRASE"/>
</dbReference>
<evidence type="ECO:0000256" key="6">
    <source>
        <dbReference type="ARBA" id="ARBA00023125"/>
    </source>
</evidence>
<keyword evidence="6" id="KW-0238">DNA-binding</keyword>
<evidence type="ECO:0000256" key="7">
    <source>
        <dbReference type="ARBA" id="ARBA00049120"/>
    </source>
</evidence>
<evidence type="ECO:0000256" key="1">
    <source>
        <dbReference type="ARBA" id="ARBA00010203"/>
    </source>
</evidence>
<dbReference type="GO" id="GO:0032259">
    <property type="term" value="P:methylation"/>
    <property type="evidence" value="ECO:0007669"/>
    <property type="project" value="UniProtKB-KW"/>
</dbReference>
<dbReference type="Pfam" id="PF01555">
    <property type="entry name" value="N6_N4_Mtase"/>
    <property type="match status" value="1"/>
</dbReference>
<dbReference type="GO" id="GO:0009307">
    <property type="term" value="P:DNA restriction-modification system"/>
    <property type="evidence" value="ECO:0007669"/>
    <property type="project" value="UniProtKB-KW"/>
</dbReference>
<evidence type="ECO:0000256" key="3">
    <source>
        <dbReference type="ARBA" id="ARBA00022679"/>
    </source>
</evidence>
<dbReference type="EMBL" id="MEIV01000007">
    <property type="protein sequence ID" value="PIT65172.1"/>
    <property type="molecule type" value="Genomic_DNA"/>
</dbReference>
<sequence length="427" mass="50092">MSGGCMSKVFFGDSRNLLSKIKPLSVDVTITSPPYFDMKDYGYPNQIGYGQDYNTYLNDIKGVFKNVYEVTKDTGSLWVIIDTFRRDGEVIPLPFDFAKQASEIGWKLQDIIIWKKDKTAPWSRKGVTKKIFEYILFFSKSPNFKYFSDRVREVKYLKEWWIRYPERYSPNGKSLEEIWEFSIPVQGAWGNSYIRHFCPLPEDLVRQIILLTTDEGDVVFDPFSGSGTVPAQAAFMKRKYYGFELNKNYIEMFNTYLNDNLEKKLVAYNTAKLSLEQTSFRNKIIGLRILKYIRVLSNNLKINGINILKIYAEQTNQKLTHRHDVASARYIMLCERQHLENEIVDDIKKMIKIRPLSGFGIKAEFVFIYDYNDFVKLLFDKKNIFSYSMNNTHQYISKLTKEDQIDKGFIFSSIELNINEELYKGLK</sequence>
<protein>
    <recommendedName>
        <fullName evidence="8">Methyltransferase</fullName>
        <ecNumber evidence="8">2.1.1.-</ecNumber>
    </recommendedName>
</protein>
<keyword evidence="2" id="KW-0489">Methyltransferase</keyword>
<dbReference type="InterPro" id="IPR002941">
    <property type="entry name" value="DNA_methylase_N4/N6"/>
</dbReference>
<evidence type="ECO:0000256" key="2">
    <source>
        <dbReference type="ARBA" id="ARBA00022603"/>
    </source>
</evidence>
<accession>A0A2N9Y7F1</accession>
<evidence type="ECO:0000256" key="8">
    <source>
        <dbReference type="RuleBase" id="RU362026"/>
    </source>
</evidence>
<dbReference type="Proteomes" id="UP000231094">
    <property type="component" value="Unassembled WGS sequence"/>
</dbReference>
<evidence type="ECO:0000259" key="9">
    <source>
        <dbReference type="Pfam" id="PF01555"/>
    </source>
</evidence>
<keyword evidence="3" id="KW-0808">Transferase</keyword>
<evidence type="ECO:0000313" key="11">
    <source>
        <dbReference type="Proteomes" id="UP000231094"/>
    </source>
</evidence>
<feature type="domain" description="DNA methylase N-4/N-6" evidence="9">
    <location>
        <begin position="26"/>
        <end position="253"/>
    </location>
</feature>
<name>A0A2N9Y7F1_9NEIS</name>
<keyword evidence="4" id="KW-0949">S-adenosyl-L-methionine</keyword>
<dbReference type="Gene3D" id="3.40.50.150">
    <property type="entry name" value="Vaccinia Virus protein VP39"/>
    <property type="match status" value="1"/>
</dbReference>
<dbReference type="InterPro" id="IPR029063">
    <property type="entry name" value="SAM-dependent_MTases_sf"/>
</dbReference>
<evidence type="ECO:0000256" key="4">
    <source>
        <dbReference type="ARBA" id="ARBA00022691"/>
    </source>
</evidence>
<comment type="catalytic activity">
    <reaction evidence="7">
        <text>a 2'-deoxycytidine in DNA + S-adenosyl-L-methionine = an N(4)-methyl-2'-deoxycytidine in DNA + S-adenosyl-L-homocysteine + H(+)</text>
        <dbReference type="Rhea" id="RHEA:16857"/>
        <dbReference type="Rhea" id="RHEA-COMP:11369"/>
        <dbReference type="Rhea" id="RHEA-COMP:13674"/>
        <dbReference type="ChEBI" id="CHEBI:15378"/>
        <dbReference type="ChEBI" id="CHEBI:57856"/>
        <dbReference type="ChEBI" id="CHEBI:59789"/>
        <dbReference type="ChEBI" id="CHEBI:85452"/>
        <dbReference type="ChEBI" id="CHEBI:137933"/>
        <dbReference type="EC" id="2.1.1.113"/>
    </reaction>
</comment>
<organism evidence="10 11">
    <name type="scientific">Snodgrassella alvi</name>
    <dbReference type="NCBI Taxonomy" id="1196083"/>
    <lineage>
        <taxon>Bacteria</taxon>
        <taxon>Pseudomonadati</taxon>
        <taxon>Pseudomonadota</taxon>
        <taxon>Betaproteobacteria</taxon>
        <taxon>Neisseriales</taxon>
        <taxon>Neisseriaceae</taxon>
        <taxon>Snodgrassella</taxon>
    </lineage>
</organism>
<dbReference type="AlphaFoldDB" id="A0A2N9Y7F1"/>
<gene>
    <name evidence="10" type="ORF">BHC47_01585</name>
</gene>
<reference evidence="10 11" key="1">
    <citation type="journal article" date="2017" name="MBio">
        <title>Type VI secretion-mediated competition in the bee gut microbiome.</title>
        <authorList>
            <person name="Steele M.I."/>
            <person name="Kwong W.K."/>
            <person name="Powell J.E."/>
            <person name="Whiteley M."/>
            <person name="Moran N.A."/>
        </authorList>
    </citation>
    <scope>NUCLEOTIDE SEQUENCE [LARGE SCALE GENOMIC DNA]</scope>
    <source>
        <strain evidence="10 11">PEB0171</strain>
    </source>
</reference>
<dbReference type="EC" id="2.1.1.-" evidence="8"/>
<dbReference type="InterPro" id="IPR001091">
    <property type="entry name" value="RM_Methyltransferase"/>
</dbReference>
<evidence type="ECO:0000256" key="5">
    <source>
        <dbReference type="ARBA" id="ARBA00022747"/>
    </source>
</evidence>
<dbReference type="GO" id="GO:0015667">
    <property type="term" value="F:site-specific DNA-methyltransferase (cytosine-N4-specific) activity"/>
    <property type="evidence" value="ECO:0007669"/>
    <property type="project" value="UniProtKB-EC"/>
</dbReference>
<keyword evidence="5" id="KW-0680">Restriction system</keyword>
<dbReference type="GO" id="GO:0008170">
    <property type="term" value="F:N-methyltransferase activity"/>
    <property type="evidence" value="ECO:0007669"/>
    <property type="project" value="InterPro"/>
</dbReference>
<evidence type="ECO:0000313" key="10">
    <source>
        <dbReference type="EMBL" id="PIT65172.1"/>
    </source>
</evidence>
<proteinExistence type="inferred from homology"/>
<dbReference type="InterPro" id="IPR017985">
    <property type="entry name" value="MeTrfase_CN4_CS"/>
</dbReference>
<dbReference type="GO" id="GO:0003677">
    <property type="term" value="F:DNA binding"/>
    <property type="evidence" value="ECO:0007669"/>
    <property type="project" value="UniProtKB-KW"/>
</dbReference>
<dbReference type="SUPFAM" id="SSF53335">
    <property type="entry name" value="S-adenosyl-L-methionine-dependent methyltransferases"/>
    <property type="match status" value="1"/>
</dbReference>
<comment type="caution">
    <text evidence="10">The sequence shown here is derived from an EMBL/GenBank/DDBJ whole genome shotgun (WGS) entry which is preliminary data.</text>
</comment>